<proteinExistence type="predicted"/>
<evidence type="ECO:0000256" key="1">
    <source>
        <dbReference type="SAM" id="MobiDB-lite"/>
    </source>
</evidence>
<reference evidence="2" key="2">
    <citation type="journal article" date="2015" name="Fish Shellfish Immunol.">
        <title>Early steps in the European eel (Anguilla anguilla)-Vibrio vulnificus interaction in the gills: Role of the RtxA13 toxin.</title>
        <authorList>
            <person name="Callol A."/>
            <person name="Pajuelo D."/>
            <person name="Ebbesson L."/>
            <person name="Teles M."/>
            <person name="MacKenzie S."/>
            <person name="Amaro C."/>
        </authorList>
    </citation>
    <scope>NUCLEOTIDE SEQUENCE</scope>
</reference>
<sequence>MMCKSQEKKQRQNTKNLLTSGSIWVY</sequence>
<organism evidence="2">
    <name type="scientific">Anguilla anguilla</name>
    <name type="common">European freshwater eel</name>
    <name type="synonym">Muraena anguilla</name>
    <dbReference type="NCBI Taxonomy" id="7936"/>
    <lineage>
        <taxon>Eukaryota</taxon>
        <taxon>Metazoa</taxon>
        <taxon>Chordata</taxon>
        <taxon>Craniata</taxon>
        <taxon>Vertebrata</taxon>
        <taxon>Euteleostomi</taxon>
        <taxon>Actinopterygii</taxon>
        <taxon>Neopterygii</taxon>
        <taxon>Teleostei</taxon>
        <taxon>Anguilliformes</taxon>
        <taxon>Anguillidae</taxon>
        <taxon>Anguilla</taxon>
    </lineage>
</organism>
<accession>A0A0E9XQR7</accession>
<dbReference type="AlphaFoldDB" id="A0A0E9XQR7"/>
<name>A0A0E9XQR7_ANGAN</name>
<feature type="region of interest" description="Disordered" evidence="1">
    <location>
        <begin position="1"/>
        <end position="26"/>
    </location>
</feature>
<evidence type="ECO:0000313" key="2">
    <source>
        <dbReference type="EMBL" id="JAI05093.1"/>
    </source>
</evidence>
<reference evidence="2" key="1">
    <citation type="submission" date="2014-11" db="EMBL/GenBank/DDBJ databases">
        <authorList>
            <person name="Amaro Gonzalez C."/>
        </authorList>
    </citation>
    <scope>NUCLEOTIDE SEQUENCE</scope>
</reference>
<protein>
    <submittedName>
        <fullName evidence="2">Uncharacterized protein</fullName>
    </submittedName>
</protein>
<feature type="compositionally biased region" description="Basic and acidic residues" evidence="1">
    <location>
        <begin position="1"/>
        <end position="10"/>
    </location>
</feature>
<feature type="compositionally biased region" description="Polar residues" evidence="1">
    <location>
        <begin position="13"/>
        <end position="26"/>
    </location>
</feature>
<dbReference type="EMBL" id="GBXM01003485">
    <property type="protein sequence ID" value="JAI05093.1"/>
    <property type="molecule type" value="Transcribed_RNA"/>
</dbReference>